<dbReference type="InterPro" id="IPR009072">
    <property type="entry name" value="Histone-fold"/>
</dbReference>
<keyword evidence="3" id="KW-0804">Transcription</keyword>
<feature type="region of interest" description="Disordered" evidence="10">
    <location>
        <begin position="1"/>
        <end position="20"/>
    </location>
</feature>
<evidence type="ECO:0000313" key="12">
    <source>
        <dbReference type="Proteomes" id="UP000710432"/>
    </source>
</evidence>
<dbReference type="InterPro" id="IPR022179">
    <property type="entry name" value="CFAP276"/>
</dbReference>
<dbReference type="Gene3D" id="1.10.20.10">
    <property type="entry name" value="Histone, subunit A"/>
    <property type="match status" value="1"/>
</dbReference>
<dbReference type="SUPFAM" id="SSF47113">
    <property type="entry name" value="Histone-fold"/>
    <property type="match status" value="1"/>
</dbReference>
<reference evidence="11" key="1">
    <citation type="submission" date="2020-03" db="EMBL/GenBank/DDBJ databases">
        <title>Studies in the Genomics of Life Span.</title>
        <authorList>
            <person name="Glass D."/>
        </authorList>
    </citation>
    <scope>NUCLEOTIDE SEQUENCE</scope>
    <source>
        <strain evidence="11">LTLLF</strain>
        <tissue evidence="11">Muscle</tissue>
    </source>
</reference>
<evidence type="ECO:0000256" key="4">
    <source>
        <dbReference type="ARBA" id="ARBA00023242"/>
    </source>
</evidence>
<dbReference type="GO" id="GO:0005669">
    <property type="term" value="C:transcription factor TFIID complex"/>
    <property type="evidence" value="ECO:0007669"/>
    <property type="project" value="TreeGrafter"/>
</dbReference>
<evidence type="ECO:0000313" key="11">
    <source>
        <dbReference type="EMBL" id="KAH0500952.1"/>
    </source>
</evidence>
<dbReference type="PANTHER" id="PTHR11380:SF5">
    <property type="entry name" value="TRANSCRIPTION INITIATION FACTOR TFIID SUBUNIT 13"/>
    <property type="match status" value="1"/>
</dbReference>
<comment type="subunit">
    <text evidence="8">Component of the TFIID basal transcription factor complex, composed of TATA-box-binding protein TBP, and a number of TBP-associated factors (TAFs), including TAF1, TAF2, TAF3, TAF4, TAF5, TAF6, TAF7, TAF8, TAF9, TAF10, TAF11, TAF12 and TAF13. Interacts with TBP, and more strongly with TAF10 and TAF11.</text>
</comment>
<dbReference type="Pfam" id="PF02269">
    <property type="entry name" value="TFIID-18kDa"/>
    <property type="match status" value="1"/>
</dbReference>
<comment type="caution">
    <text evidence="11">The sequence shown here is derived from an EMBL/GenBank/DDBJ whole genome shotgun (WGS) entry which is preliminary data.</text>
</comment>
<evidence type="ECO:0000256" key="8">
    <source>
        <dbReference type="ARBA" id="ARBA00062721"/>
    </source>
</evidence>
<evidence type="ECO:0000256" key="9">
    <source>
        <dbReference type="ARBA" id="ARBA00082869"/>
    </source>
</evidence>
<dbReference type="PANTHER" id="PTHR11380">
    <property type="entry name" value="TRANSCRIPTION INITIATION FACTOR TFIID/SUPT3-RELATED"/>
    <property type="match status" value="1"/>
</dbReference>
<name>A0A8J6FY27_MICOH</name>
<dbReference type="FunFam" id="1.10.20.10:FF:000028">
    <property type="entry name" value="Transcription initiation factor TFIID subunit 13"/>
    <property type="match status" value="1"/>
</dbReference>
<dbReference type="CDD" id="cd07978">
    <property type="entry name" value="HFD_TAF13"/>
    <property type="match status" value="1"/>
</dbReference>
<comment type="similarity">
    <text evidence="5">Belongs to the TAF13 family.</text>
</comment>
<evidence type="ECO:0000256" key="1">
    <source>
        <dbReference type="ARBA" id="ARBA00004123"/>
    </source>
</evidence>
<organism evidence="11 12">
    <name type="scientific">Microtus ochrogaster</name>
    <name type="common">Prairie vole</name>
    <dbReference type="NCBI Taxonomy" id="79684"/>
    <lineage>
        <taxon>Eukaryota</taxon>
        <taxon>Metazoa</taxon>
        <taxon>Chordata</taxon>
        <taxon>Craniata</taxon>
        <taxon>Vertebrata</taxon>
        <taxon>Euteleostomi</taxon>
        <taxon>Mammalia</taxon>
        <taxon>Eutheria</taxon>
        <taxon>Euarchontoglires</taxon>
        <taxon>Glires</taxon>
        <taxon>Rodentia</taxon>
        <taxon>Myomorpha</taxon>
        <taxon>Muroidea</taxon>
        <taxon>Cricetidae</taxon>
        <taxon>Arvicolinae</taxon>
        <taxon>Microtus</taxon>
    </lineage>
</organism>
<sequence length="306" mass="34983">MLAEGGKKEEGGTQGEDARGWTRFSHLPAATPRPPILPPPSVLSSSYPCRLDNRIIFAQRGWGRDHARLCRSPACIHGSRHRWRAAWECARQGSQLTQQAYKLPFKSPTHLAQQQEPWNRLSSTSTVTSMRRDAYFFDPKIPKDDLDFRLAALYDHHTGAFKNKTEILLHQETVQDISGRKIQFPGECPPAPVTSRANIRHWINPKKESIHSIQGSIVRCMMYGFGDDQNPYTESVDILEDLVIEFITEMTHKAMSIGRQGRVQVEDIVFLIRKDPRKFARVKDLLTMNEELKRARKAFEEANYGS</sequence>
<evidence type="ECO:0000256" key="3">
    <source>
        <dbReference type="ARBA" id="ARBA00023163"/>
    </source>
</evidence>
<evidence type="ECO:0000256" key="10">
    <source>
        <dbReference type="SAM" id="MobiDB-lite"/>
    </source>
</evidence>
<comment type="subcellular location">
    <subcellularLocation>
        <location evidence="1">Nucleus</location>
    </subcellularLocation>
</comment>
<evidence type="ECO:0000256" key="6">
    <source>
        <dbReference type="ARBA" id="ARBA00040136"/>
    </source>
</evidence>
<comment type="function">
    <text evidence="7">The TFIID basal transcription factor complex plays a major role in the initiation of RNA polymerase II (Pol II)-dependent transcription. TFIID recognizes and binds promoters via its subunit TBP, a TATA-box-binding protein, and promotes assembly of the pre-initiation complex (PIC). The TFIID complex consists of TBP and TBP-associated factors (TAFs), including TAF1, TAF2, TAF3, TAF4, TAF5, TAF6, TAF7, TAF8, TAF9, TAF10, TAF11, TAF12 and TAF13. TAF13, together with TAF11 and TBP, play key roles during promoter binding by the TFIID and TFIIA transcription factor complexes.</text>
</comment>
<dbReference type="Pfam" id="PF12494">
    <property type="entry name" value="DUF3695"/>
    <property type="match status" value="1"/>
</dbReference>
<gene>
    <name evidence="11" type="ORF">LTLLF_198945</name>
</gene>
<dbReference type="EMBL" id="JAATJU010027000">
    <property type="protein sequence ID" value="KAH0500952.1"/>
    <property type="molecule type" value="Genomic_DNA"/>
</dbReference>
<dbReference type="Proteomes" id="UP000710432">
    <property type="component" value="Unassembled WGS sequence"/>
</dbReference>
<dbReference type="AlphaFoldDB" id="A0A8J6FY27"/>
<keyword evidence="4" id="KW-0539">Nucleus</keyword>
<keyword evidence="2" id="KW-0805">Transcription regulation</keyword>
<evidence type="ECO:0000256" key="2">
    <source>
        <dbReference type="ARBA" id="ARBA00023015"/>
    </source>
</evidence>
<dbReference type="GO" id="GO:0006366">
    <property type="term" value="P:transcription by RNA polymerase II"/>
    <property type="evidence" value="ECO:0007669"/>
    <property type="project" value="InterPro"/>
</dbReference>
<evidence type="ECO:0000256" key="7">
    <source>
        <dbReference type="ARBA" id="ARBA00056273"/>
    </source>
</evidence>
<evidence type="ECO:0000256" key="5">
    <source>
        <dbReference type="ARBA" id="ARBA00038392"/>
    </source>
</evidence>
<dbReference type="GO" id="GO:0046982">
    <property type="term" value="F:protein heterodimerization activity"/>
    <property type="evidence" value="ECO:0007669"/>
    <property type="project" value="InterPro"/>
</dbReference>
<protein>
    <recommendedName>
        <fullName evidence="6">Transcription initiation factor TFIID subunit 13</fullName>
    </recommendedName>
    <alternativeName>
        <fullName evidence="9">Transcription initiation factor TFIID 18 kDa subunit</fullName>
    </alternativeName>
</protein>
<proteinExistence type="inferred from homology"/>
<accession>A0A8J6FY27</accession>
<dbReference type="InterPro" id="IPR003195">
    <property type="entry name" value="TFIID_TAF13"/>
</dbReference>